<dbReference type="InterPro" id="IPR043917">
    <property type="entry name" value="DUF5753"/>
</dbReference>
<proteinExistence type="predicted"/>
<dbReference type="GO" id="GO:0003677">
    <property type="term" value="F:DNA binding"/>
    <property type="evidence" value="ECO:0007669"/>
    <property type="project" value="InterPro"/>
</dbReference>
<evidence type="ECO:0000313" key="3">
    <source>
        <dbReference type="Proteomes" id="UP000467124"/>
    </source>
</evidence>
<reference evidence="2 3" key="1">
    <citation type="journal article" date="2019" name="Nat. Commun.">
        <title>The antimicrobial potential of Streptomyces from insect microbiomes.</title>
        <authorList>
            <person name="Chevrette M.G."/>
            <person name="Carlson C.M."/>
            <person name="Ortega H.E."/>
            <person name="Thomas C."/>
            <person name="Ananiev G.E."/>
            <person name="Barns K.J."/>
            <person name="Book A.J."/>
            <person name="Cagnazzo J."/>
            <person name="Carlos C."/>
            <person name="Flanigan W."/>
            <person name="Grubbs K.J."/>
            <person name="Horn H.A."/>
            <person name="Hoffmann F.M."/>
            <person name="Klassen J.L."/>
            <person name="Knack J.J."/>
            <person name="Lewin G.R."/>
            <person name="McDonald B.R."/>
            <person name="Muller L."/>
            <person name="Melo W.G.P."/>
            <person name="Pinto-Tomas A.A."/>
            <person name="Schmitz A."/>
            <person name="Wendt-Pienkowski E."/>
            <person name="Wildman S."/>
            <person name="Zhao M."/>
            <person name="Zhang F."/>
            <person name="Bugni T.S."/>
            <person name="Andes D.R."/>
            <person name="Pupo M.T."/>
            <person name="Currie C.R."/>
        </authorList>
    </citation>
    <scope>NUCLEOTIDE SEQUENCE [LARGE SCALE GENOMIC DNA]</scope>
    <source>
        <strain evidence="2 3">SID5840</strain>
    </source>
</reference>
<dbReference type="Pfam" id="PF19054">
    <property type="entry name" value="DUF5753"/>
    <property type="match status" value="1"/>
</dbReference>
<dbReference type="InterPro" id="IPR001387">
    <property type="entry name" value="Cro/C1-type_HTH"/>
</dbReference>
<organism evidence="2 3">
    <name type="scientific">Nocardiopsis alba</name>
    <dbReference type="NCBI Taxonomy" id="53437"/>
    <lineage>
        <taxon>Bacteria</taxon>
        <taxon>Bacillati</taxon>
        <taxon>Actinomycetota</taxon>
        <taxon>Actinomycetes</taxon>
        <taxon>Streptosporangiales</taxon>
        <taxon>Nocardiopsidaceae</taxon>
        <taxon>Nocardiopsis</taxon>
    </lineage>
</organism>
<dbReference type="Pfam" id="PF13560">
    <property type="entry name" value="HTH_31"/>
    <property type="match status" value="1"/>
</dbReference>
<dbReference type="InterPro" id="IPR010982">
    <property type="entry name" value="Lambda_DNA-bd_dom_sf"/>
</dbReference>
<dbReference type="Proteomes" id="UP000467124">
    <property type="component" value="Unassembled WGS sequence"/>
</dbReference>
<comment type="caution">
    <text evidence="2">The sequence shown here is derived from an EMBL/GenBank/DDBJ whole genome shotgun (WGS) entry which is preliminary data.</text>
</comment>
<feature type="domain" description="HTH cro/C1-type" evidence="1">
    <location>
        <begin position="19"/>
        <end position="74"/>
    </location>
</feature>
<dbReference type="EMBL" id="WWHY01000001">
    <property type="protein sequence ID" value="MYR35128.1"/>
    <property type="molecule type" value="Genomic_DNA"/>
</dbReference>
<dbReference type="SMART" id="SM00530">
    <property type="entry name" value="HTH_XRE"/>
    <property type="match status" value="1"/>
</dbReference>
<name>A0A7K2IYS2_9ACTN</name>
<dbReference type="AlphaFoldDB" id="A0A7K2IYS2"/>
<gene>
    <name evidence="2" type="ORF">GTW20_23405</name>
</gene>
<dbReference type="CDD" id="cd00093">
    <property type="entry name" value="HTH_XRE"/>
    <property type="match status" value="1"/>
</dbReference>
<dbReference type="Gene3D" id="1.10.260.40">
    <property type="entry name" value="lambda repressor-like DNA-binding domains"/>
    <property type="match status" value="1"/>
</dbReference>
<protein>
    <submittedName>
        <fullName evidence="2">Helix-turn-helix domain-containing protein</fullName>
    </submittedName>
</protein>
<evidence type="ECO:0000259" key="1">
    <source>
        <dbReference type="SMART" id="SM00530"/>
    </source>
</evidence>
<dbReference type="SUPFAM" id="SSF47413">
    <property type="entry name" value="lambda repressor-like DNA-binding domains"/>
    <property type="match status" value="1"/>
</dbReference>
<accession>A0A7K2IYS2</accession>
<sequence>MPSTSPSSALAARRSVAARLRDIRLSSGMTGVELANLCGWHKSKSSRIENARTPPSDTDIRAWCEACGAEGLADDIIAASRNAESLYVEWRRKQRAGLKNLQESYVALHERTRLFRIYSPDLIPGFLQTPEYARALFSSIITFDRTDDDAEAAAEARAKRSGILRRGEHHFAVVLEESVLRYRIGDHQTMAGQLGHLLSVMSLPRVSLGIIPFDSPRTVWPMEASYIYDDALVRVELTTAELTIEAPTEVATYLKAFSLFQRHAVHGTRARTLITSAIDALE</sequence>
<dbReference type="RefSeq" id="WP_161111913.1">
    <property type="nucleotide sequence ID" value="NZ_WWHY01000001.1"/>
</dbReference>
<evidence type="ECO:0000313" key="2">
    <source>
        <dbReference type="EMBL" id="MYR35128.1"/>
    </source>
</evidence>